<keyword evidence="1" id="KW-0472">Membrane</keyword>
<keyword evidence="3" id="KW-1185">Reference proteome</keyword>
<keyword evidence="1" id="KW-0812">Transmembrane</keyword>
<sequence>MKTLLKIASYFALVLTIVPPILYFKSTITLDQSHMYMTIGMLLWFATAPFWINKKTDDQPQDS</sequence>
<protein>
    <submittedName>
        <fullName evidence="2">Uncharacterized protein</fullName>
    </submittedName>
</protein>
<gene>
    <name evidence="2" type="ORF">J0A69_22260</name>
</gene>
<name>A0ABS3CNR9_9BACT</name>
<dbReference type="RefSeq" id="WP_206588840.1">
    <property type="nucleotide sequence ID" value="NZ_JAFKCU010000010.1"/>
</dbReference>
<organism evidence="2 3">
    <name type="scientific">Algoriphagus pacificus</name>
    <dbReference type="NCBI Taxonomy" id="2811234"/>
    <lineage>
        <taxon>Bacteria</taxon>
        <taxon>Pseudomonadati</taxon>
        <taxon>Bacteroidota</taxon>
        <taxon>Cytophagia</taxon>
        <taxon>Cytophagales</taxon>
        <taxon>Cyclobacteriaceae</taxon>
        <taxon>Algoriphagus</taxon>
    </lineage>
</organism>
<accession>A0ABS3CNR9</accession>
<feature type="transmembrane region" description="Helical" evidence="1">
    <location>
        <begin position="7"/>
        <end position="23"/>
    </location>
</feature>
<comment type="caution">
    <text evidence="2">The sequence shown here is derived from an EMBL/GenBank/DDBJ whole genome shotgun (WGS) entry which is preliminary data.</text>
</comment>
<evidence type="ECO:0000313" key="2">
    <source>
        <dbReference type="EMBL" id="MBN7818174.1"/>
    </source>
</evidence>
<evidence type="ECO:0000313" key="3">
    <source>
        <dbReference type="Proteomes" id="UP000664480"/>
    </source>
</evidence>
<dbReference type="EMBL" id="JAFKCU010000010">
    <property type="protein sequence ID" value="MBN7818174.1"/>
    <property type="molecule type" value="Genomic_DNA"/>
</dbReference>
<proteinExistence type="predicted"/>
<feature type="transmembrane region" description="Helical" evidence="1">
    <location>
        <begin position="35"/>
        <end position="52"/>
    </location>
</feature>
<dbReference type="Proteomes" id="UP000664480">
    <property type="component" value="Unassembled WGS sequence"/>
</dbReference>
<reference evidence="2 3" key="1">
    <citation type="submission" date="2021-03" db="EMBL/GenBank/DDBJ databases">
        <title>novel species isolated from a fishpond in China.</title>
        <authorList>
            <person name="Lu H."/>
            <person name="Cai Z."/>
        </authorList>
    </citation>
    <scope>NUCLEOTIDE SEQUENCE [LARGE SCALE GENOMIC DNA]</scope>
    <source>
        <strain evidence="2 3">YJ13C</strain>
    </source>
</reference>
<evidence type="ECO:0000256" key="1">
    <source>
        <dbReference type="SAM" id="Phobius"/>
    </source>
</evidence>
<keyword evidence="1" id="KW-1133">Transmembrane helix</keyword>